<accession>A0A0A8XVK7</accession>
<reference evidence="1" key="1">
    <citation type="submission" date="2014-09" db="EMBL/GenBank/DDBJ databases">
        <authorList>
            <person name="Magalhaes I.L.F."/>
            <person name="Oliveira U."/>
            <person name="Santos F.R."/>
            <person name="Vidigal T.H.D.A."/>
            <person name="Brescovit A.D."/>
            <person name="Santos A.J."/>
        </authorList>
    </citation>
    <scope>NUCLEOTIDE SEQUENCE</scope>
    <source>
        <tissue evidence="1">Shoot tissue taken approximately 20 cm above the soil surface</tissue>
    </source>
</reference>
<sequence length="127" mass="14658">MGQYNMLEMCTAKLDVLGRLAGMLGFNMRAVVPDGLRDLVVIYIQHMIKSGYVNTLGVVREKWGMEALQRWEKDHDVTIDKWFLGAELHEGIIMWHIATDVFLSQKDKIQGAENEQLVKEVRYYPTT</sequence>
<evidence type="ECO:0000313" key="1">
    <source>
        <dbReference type="EMBL" id="JAD16793.1"/>
    </source>
</evidence>
<organism evidence="1">
    <name type="scientific">Arundo donax</name>
    <name type="common">Giant reed</name>
    <name type="synonym">Donax arundinaceus</name>
    <dbReference type="NCBI Taxonomy" id="35708"/>
    <lineage>
        <taxon>Eukaryota</taxon>
        <taxon>Viridiplantae</taxon>
        <taxon>Streptophyta</taxon>
        <taxon>Embryophyta</taxon>
        <taxon>Tracheophyta</taxon>
        <taxon>Spermatophyta</taxon>
        <taxon>Magnoliopsida</taxon>
        <taxon>Liliopsida</taxon>
        <taxon>Poales</taxon>
        <taxon>Poaceae</taxon>
        <taxon>PACMAD clade</taxon>
        <taxon>Arundinoideae</taxon>
        <taxon>Arundineae</taxon>
        <taxon>Arundo</taxon>
    </lineage>
</organism>
<reference evidence="1" key="2">
    <citation type="journal article" date="2015" name="Data Brief">
        <title>Shoot transcriptome of the giant reed, Arundo donax.</title>
        <authorList>
            <person name="Barrero R.A."/>
            <person name="Guerrero F.D."/>
            <person name="Moolhuijzen P."/>
            <person name="Goolsby J.A."/>
            <person name="Tidwell J."/>
            <person name="Bellgard S.E."/>
            <person name="Bellgard M.I."/>
        </authorList>
    </citation>
    <scope>NUCLEOTIDE SEQUENCE</scope>
    <source>
        <tissue evidence="1">Shoot tissue taken approximately 20 cm above the soil surface</tissue>
    </source>
</reference>
<dbReference type="EMBL" id="GBRH01281102">
    <property type="protein sequence ID" value="JAD16793.1"/>
    <property type="molecule type" value="Transcribed_RNA"/>
</dbReference>
<dbReference type="AlphaFoldDB" id="A0A0A8XVK7"/>
<name>A0A0A8XVK7_ARUDO</name>
<proteinExistence type="predicted"/>
<protein>
    <submittedName>
        <fullName evidence="1">Uncharacterized protein</fullName>
    </submittedName>
</protein>